<proteinExistence type="predicted"/>
<comment type="caution">
    <text evidence="2">The sequence shown here is derived from an EMBL/GenBank/DDBJ whole genome shotgun (WGS) entry which is preliminary data.</text>
</comment>
<organism evidence="2 3">
    <name type="scientific">Linnemannia hyalina</name>
    <dbReference type="NCBI Taxonomy" id="64524"/>
    <lineage>
        <taxon>Eukaryota</taxon>
        <taxon>Fungi</taxon>
        <taxon>Fungi incertae sedis</taxon>
        <taxon>Mucoromycota</taxon>
        <taxon>Mortierellomycotina</taxon>
        <taxon>Mortierellomycetes</taxon>
        <taxon>Mortierellales</taxon>
        <taxon>Mortierellaceae</taxon>
        <taxon>Linnemannia</taxon>
    </lineage>
</organism>
<reference evidence="2" key="1">
    <citation type="submission" date="2021-06" db="EMBL/GenBank/DDBJ databases">
        <title>Genome Sequence of Mortierella hyaline Strain SCG-10, a Cold-Adapted, Nitrate-Reducing Fungus Isolated from Soil in Minnesota, USA.</title>
        <authorList>
            <person name="Aldossari N."/>
        </authorList>
    </citation>
    <scope>NUCLEOTIDE SEQUENCE</scope>
    <source>
        <strain evidence="2">SCG-10</strain>
    </source>
</reference>
<keyword evidence="3" id="KW-1185">Reference proteome</keyword>
<dbReference type="Proteomes" id="UP000707451">
    <property type="component" value="Unassembled WGS sequence"/>
</dbReference>
<name>A0A9P8BXC2_9FUNG</name>
<feature type="region of interest" description="Disordered" evidence="1">
    <location>
        <begin position="341"/>
        <end position="409"/>
    </location>
</feature>
<accession>A0A9P8BXC2</accession>
<dbReference type="OrthoDB" id="2423781at2759"/>
<evidence type="ECO:0000256" key="1">
    <source>
        <dbReference type="SAM" id="MobiDB-lite"/>
    </source>
</evidence>
<sequence length="409" mass="44886">MFMRVRTDLEMTSELSKDTTVVHAITHDQGKVIGAVNVIKASSHRSSAEVTLVGLQMKVWRFLAKSAGDGATKTKEEKAAATLLKIVNKICSLLENRQLRPPRSEHGELASAAAKDSRVMVKGEFGLTNKYICGGKVDLSVRVYADHTWQNEIAGYEFKSSNGSDVISRQQQHKSVRLNGAILLDLEQRGVDISNSYPIIAEGWGLALDFYTLRRYDNVLGAGRTTLSRVWLPSHEVQLKQFLSSDSLHMLLAFAASGKILGYLEKEEEEFSDSLFFGPSISRDFTSTSSIHRNAIATLGRNFMDLKANGTYRGASLSTASISSLSSGSQFNIGAWPKGSLTASTKNNSDSERIHPQNRPKASQPHRHITQPTSTPQPAPAKPPSVTTYRHNHDGSVTISATHSKYLIE</sequence>
<dbReference type="AlphaFoldDB" id="A0A9P8BXC2"/>
<evidence type="ECO:0000313" key="3">
    <source>
        <dbReference type="Proteomes" id="UP000707451"/>
    </source>
</evidence>
<dbReference type="EMBL" id="JAHRHY010000003">
    <property type="protein sequence ID" value="KAG9071096.1"/>
    <property type="molecule type" value="Genomic_DNA"/>
</dbReference>
<evidence type="ECO:0000313" key="2">
    <source>
        <dbReference type="EMBL" id="KAG9071096.1"/>
    </source>
</evidence>
<protein>
    <submittedName>
        <fullName evidence="2">Uncharacterized protein</fullName>
    </submittedName>
</protein>
<gene>
    <name evidence="2" type="ORF">KI688_008639</name>
</gene>